<dbReference type="PRINTS" id="PR00499">
    <property type="entry name" value="P67PHOX"/>
</dbReference>
<gene>
    <name evidence="6" type="primary">GRAP</name>
</gene>
<keyword evidence="1 3" id="KW-0728">SH3 domain</keyword>
<dbReference type="RefSeq" id="XP_060059184.1">
    <property type="nucleotide sequence ID" value="XM_060203201.1"/>
</dbReference>
<dbReference type="Pfam" id="PF00018">
    <property type="entry name" value="SH3_1"/>
    <property type="match status" value="1"/>
</dbReference>
<dbReference type="Pfam" id="PF07653">
    <property type="entry name" value="SH3_2"/>
    <property type="match status" value="1"/>
</dbReference>
<evidence type="ECO:0000313" key="5">
    <source>
        <dbReference type="Proteomes" id="UP001652624"/>
    </source>
</evidence>
<dbReference type="Pfam" id="PF00017">
    <property type="entry name" value="SH2"/>
    <property type="match status" value="1"/>
</dbReference>
<dbReference type="SUPFAM" id="SSF50044">
    <property type="entry name" value="SH3-domain"/>
    <property type="match status" value="2"/>
</dbReference>
<evidence type="ECO:0000256" key="3">
    <source>
        <dbReference type="PROSITE-ProRule" id="PRU00192"/>
    </source>
</evidence>
<dbReference type="PANTHER" id="PTHR46037">
    <property type="entry name" value="PROTEIN ENHANCER OF SEVENLESS 2B"/>
    <property type="match status" value="1"/>
</dbReference>
<dbReference type="Gene3D" id="2.30.30.40">
    <property type="entry name" value="SH3 Domains"/>
    <property type="match status" value="2"/>
</dbReference>
<evidence type="ECO:0000256" key="2">
    <source>
        <dbReference type="ARBA" id="ARBA00022999"/>
    </source>
</evidence>
<dbReference type="SMART" id="SM00326">
    <property type="entry name" value="SH3"/>
    <property type="match status" value="2"/>
</dbReference>
<organism evidence="5 6">
    <name type="scientific">Erinaceus europaeus</name>
    <name type="common">Western European hedgehog</name>
    <dbReference type="NCBI Taxonomy" id="9365"/>
    <lineage>
        <taxon>Eukaryota</taxon>
        <taxon>Metazoa</taxon>
        <taxon>Chordata</taxon>
        <taxon>Craniata</taxon>
        <taxon>Vertebrata</taxon>
        <taxon>Euteleostomi</taxon>
        <taxon>Mammalia</taxon>
        <taxon>Eutheria</taxon>
        <taxon>Laurasiatheria</taxon>
        <taxon>Eulipotyphla</taxon>
        <taxon>Erinaceidae</taxon>
        <taxon>Erinaceinae</taxon>
        <taxon>Erinaceus</taxon>
    </lineage>
</organism>
<dbReference type="InterPro" id="IPR036028">
    <property type="entry name" value="SH3-like_dom_sf"/>
</dbReference>
<reference evidence="6" key="1">
    <citation type="submission" date="2025-08" db="UniProtKB">
        <authorList>
            <consortium name="RefSeq"/>
        </authorList>
    </citation>
    <scope>IDENTIFICATION</scope>
</reference>
<keyword evidence="2" id="KW-0727">SH2 domain</keyword>
<sequence length="177" mass="20729">MESVALYSFQATESDELAFNKGDTLKILNMEDDQNWYKAELQGAEGFVPKNYIRIKPHPYGDQVQHFKVLREATGKYFLWEKKFNSLNELVDFYRTTTIARKGQVFLRDQEPLLKQPPRTCFAQAQFDFLAQDASQLSLRRGDIVEVLDGLDPHWWHGRLRGHSGYFPRSYVQPMHL</sequence>
<dbReference type="InterPro" id="IPR035645">
    <property type="entry name" value="GRAP_N_SH3"/>
</dbReference>
<name>A0ABM3YDQ6_ERIEU</name>
<feature type="domain" description="SH3" evidence="4">
    <location>
        <begin position="118"/>
        <end position="177"/>
    </location>
</feature>
<dbReference type="SUPFAM" id="SSF55550">
    <property type="entry name" value="SH2 domain"/>
    <property type="match status" value="1"/>
</dbReference>
<evidence type="ECO:0000259" key="4">
    <source>
        <dbReference type="PROSITE" id="PS50002"/>
    </source>
</evidence>
<dbReference type="CDD" id="cd11948">
    <property type="entry name" value="SH3_GRAP_N"/>
    <property type="match status" value="1"/>
</dbReference>
<dbReference type="InterPro" id="IPR043539">
    <property type="entry name" value="Grb2-like"/>
</dbReference>
<dbReference type="InterPro" id="IPR001452">
    <property type="entry name" value="SH3_domain"/>
</dbReference>
<evidence type="ECO:0000313" key="6">
    <source>
        <dbReference type="RefSeq" id="XP_060059184.1"/>
    </source>
</evidence>
<dbReference type="PRINTS" id="PR00452">
    <property type="entry name" value="SH3DOMAIN"/>
</dbReference>
<accession>A0ABM3YDQ6</accession>
<proteinExistence type="predicted"/>
<protein>
    <submittedName>
        <fullName evidence="6">GRB2-related adapter protein isoform X3</fullName>
    </submittedName>
</protein>
<dbReference type="InterPro" id="IPR000980">
    <property type="entry name" value="SH2"/>
</dbReference>
<dbReference type="Proteomes" id="UP001652624">
    <property type="component" value="Chromosome 12"/>
</dbReference>
<dbReference type="InterPro" id="IPR036860">
    <property type="entry name" value="SH2_dom_sf"/>
</dbReference>
<evidence type="ECO:0000256" key="1">
    <source>
        <dbReference type="ARBA" id="ARBA00022443"/>
    </source>
</evidence>
<dbReference type="GeneID" id="103116316"/>
<feature type="domain" description="SH3" evidence="4">
    <location>
        <begin position="1"/>
        <end position="58"/>
    </location>
</feature>
<keyword evidence="5" id="KW-1185">Reference proteome</keyword>
<dbReference type="PROSITE" id="PS50002">
    <property type="entry name" value="SH3"/>
    <property type="match status" value="2"/>
</dbReference>
<dbReference type="Gene3D" id="3.30.505.10">
    <property type="entry name" value="SH2 domain"/>
    <property type="match status" value="1"/>
</dbReference>